<organism evidence="1">
    <name type="scientific">Anguilla anguilla</name>
    <name type="common">European freshwater eel</name>
    <name type="synonym">Muraena anguilla</name>
    <dbReference type="NCBI Taxonomy" id="7936"/>
    <lineage>
        <taxon>Eukaryota</taxon>
        <taxon>Metazoa</taxon>
        <taxon>Chordata</taxon>
        <taxon>Craniata</taxon>
        <taxon>Vertebrata</taxon>
        <taxon>Euteleostomi</taxon>
        <taxon>Actinopterygii</taxon>
        <taxon>Neopterygii</taxon>
        <taxon>Teleostei</taxon>
        <taxon>Anguilliformes</taxon>
        <taxon>Anguillidae</taxon>
        <taxon>Anguilla</taxon>
    </lineage>
</organism>
<reference evidence="1" key="1">
    <citation type="submission" date="2014-11" db="EMBL/GenBank/DDBJ databases">
        <authorList>
            <person name="Amaro Gonzalez C."/>
        </authorList>
    </citation>
    <scope>NUCLEOTIDE SEQUENCE</scope>
</reference>
<evidence type="ECO:0000313" key="1">
    <source>
        <dbReference type="EMBL" id="JAH80041.1"/>
    </source>
</evidence>
<evidence type="ECO:0008006" key="2">
    <source>
        <dbReference type="Google" id="ProtNLM"/>
    </source>
</evidence>
<proteinExistence type="predicted"/>
<protein>
    <recommendedName>
        <fullName evidence="2">SCAN box domain-containing protein</fullName>
    </recommendedName>
</protein>
<dbReference type="AlphaFoldDB" id="A0A0E9VPS5"/>
<accession>A0A0E9VPS5</accession>
<dbReference type="EMBL" id="GBXM01028536">
    <property type="protein sequence ID" value="JAH80041.1"/>
    <property type="molecule type" value="Transcribed_RNA"/>
</dbReference>
<reference evidence="1" key="2">
    <citation type="journal article" date="2015" name="Fish Shellfish Immunol.">
        <title>Early steps in the European eel (Anguilla anguilla)-Vibrio vulnificus interaction in the gills: Role of the RtxA13 toxin.</title>
        <authorList>
            <person name="Callol A."/>
            <person name="Pajuelo D."/>
            <person name="Ebbesson L."/>
            <person name="Teles M."/>
            <person name="MacKenzie S."/>
            <person name="Amaro C."/>
        </authorList>
    </citation>
    <scope>NUCLEOTIDE SEQUENCE</scope>
</reference>
<name>A0A0E9VPS5_ANGAN</name>
<sequence length="56" mass="6293">MTEDDVEAFLEGFEVAARASKWPEEEWVVRLLPLLTGEAQRAAHSLPPQRGRSTTI</sequence>